<dbReference type="AlphaFoldDB" id="A0A0D7B2I2"/>
<accession>A0A0D7B2I2</accession>
<evidence type="ECO:0000313" key="3">
    <source>
        <dbReference type="EMBL" id="KIY64379.1"/>
    </source>
</evidence>
<feature type="region of interest" description="Disordered" evidence="1">
    <location>
        <begin position="356"/>
        <end position="415"/>
    </location>
</feature>
<feature type="region of interest" description="Disordered" evidence="1">
    <location>
        <begin position="427"/>
        <end position="454"/>
    </location>
</feature>
<dbReference type="EMBL" id="KN880639">
    <property type="protein sequence ID" value="KIY64379.1"/>
    <property type="molecule type" value="Genomic_DNA"/>
</dbReference>
<feature type="compositionally biased region" description="Low complexity" evidence="1">
    <location>
        <begin position="406"/>
        <end position="415"/>
    </location>
</feature>
<feature type="signal peptide" evidence="2">
    <location>
        <begin position="1"/>
        <end position="16"/>
    </location>
</feature>
<dbReference type="Proteomes" id="UP000054007">
    <property type="component" value="Unassembled WGS sequence"/>
</dbReference>
<feature type="compositionally biased region" description="Gly residues" evidence="1">
    <location>
        <begin position="435"/>
        <end position="446"/>
    </location>
</feature>
<keyword evidence="2" id="KW-0732">Signal</keyword>
<name>A0A0D7B2I2_9AGAR</name>
<evidence type="ECO:0000256" key="2">
    <source>
        <dbReference type="SAM" id="SignalP"/>
    </source>
</evidence>
<gene>
    <name evidence="3" type="ORF">CYLTODRAFT_102828</name>
</gene>
<protein>
    <submittedName>
        <fullName evidence="3">Uncharacterized protein</fullName>
    </submittedName>
</protein>
<feature type="region of interest" description="Disordered" evidence="1">
    <location>
        <begin position="728"/>
        <end position="758"/>
    </location>
</feature>
<sequence length="758" mass="83430">MLAVHLRFICTGYVRALSCSESSTPPSRSLHYSTLYLMNSLDNTAPVTYARCLATMLDGFPFFEPRPQQLNKFKNFKVSGASYPYDLCFIGSRSRLSYIYSAGSHEAHPRNLDNNGNSLAPSWVEPYMDGEGSYLSLDKPDDEIVLSSGWNIRKIHATGGASVPYSLPETQFSVDAKFIIETHGITGALLSTPGTNNIEYDIEHLTALCNYVKANSVAWYRYSNALRMLDVSHGNLYLLTYVAKAQAFTSAVHVASEKSKSGDLSAGFSVFGFGALLGGGKTKAEGHEGRKFNTAETSKPRMGTATQGWMVRLVHWRLVLLEKGVNVEVEAANPEHSMAPSPRSETVRVPFRNLEAMAPKDLAPPSKPFPGFSSRNDGDRFCDGSDSEDEDNNGGGGHSGSPPPDGRQSSSGRSGISVFSLNARGFNAPTINAPTGGGSGDEGGSGSAAEAASARDQLSAYRSFHASRSARPAADRRQAAWDDLIAMESNLPRVIDPCALLGYEPTRSVHFVQDDRPYHPLYEIMDSMSESAPWARFTLAHDKDYLSVLKKGEVVPLGKELISRVAKKYVVEVDKDGFACLVDREERQLADDQLGFVLNLYRNATDVDNGFDVVRACKIPSEYVLFPPIHGGQLDLRWIQETPRMVNLHTAQHHNRTEFYEILHGFCIEYHYVDPSYGYCFVRPDPEDTNWDYISGTLQGAIWDSMGMPPQDETAEINLAAGMSGLTMSSAAQARADEEEERKKRKKAKKTKVVVLRQ</sequence>
<feature type="compositionally biased region" description="Basic residues" evidence="1">
    <location>
        <begin position="743"/>
        <end position="752"/>
    </location>
</feature>
<organism evidence="3 4">
    <name type="scientific">Cylindrobasidium torrendii FP15055 ss-10</name>
    <dbReference type="NCBI Taxonomy" id="1314674"/>
    <lineage>
        <taxon>Eukaryota</taxon>
        <taxon>Fungi</taxon>
        <taxon>Dikarya</taxon>
        <taxon>Basidiomycota</taxon>
        <taxon>Agaricomycotina</taxon>
        <taxon>Agaricomycetes</taxon>
        <taxon>Agaricomycetidae</taxon>
        <taxon>Agaricales</taxon>
        <taxon>Marasmiineae</taxon>
        <taxon>Physalacriaceae</taxon>
        <taxon>Cylindrobasidium</taxon>
    </lineage>
</organism>
<feature type="chain" id="PRO_5002316651" evidence="2">
    <location>
        <begin position="17"/>
        <end position="758"/>
    </location>
</feature>
<evidence type="ECO:0000313" key="4">
    <source>
        <dbReference type="Proteomes" id="UP000054007"/>
    </source>
</evidence>
<keyword evidence="4" id="KW-1185">Reference proteome</keyword>
<proteinExistence type="predicted"/>
<reference evidence="3 4" key="1">
    <citation type="journal article" date="2015" name="Fungal Genet. Biol.">
        <title>Evolution of novel wood decay mechanisms in Agaricales revealed by the genome sequences of Fistulina hepatica and Cylindrobasidium torrendii.</title>
        <authorList>
            <person name="Floudas D."/>
            <person name="Held B.W."/>
            <person name="Riley R."/>
            <person name="Nagy L.G."/>
            <person name="Koehler G."/>
            <person name="Ransdell A.S."/>
            <person name="Younus H."/>
            <person name="Chow J."/>
            <person name="Chiniquy J."/>
            <person name="Lipzen A."/>
            <person name="Tritt A."/>
            <person name="Sun H."/>
            <person name="Haridas S."/>
            <person name="LaButti K."/>
            <person name="Ohm R.A."/>
            <person name="Kues U."/>
            <person name="Blanchette R.A."/>
            <person name="Grigoriev I.V."/>
            <person name="Minto R.E."/>
            <person name="Hibbett D.S."/>
        </authorList>
    </citation>
    <scope>NUCLEOTIDE SEQUENCE [LARGE SCALE GENOMIC DNA]</scope>
    <source>
        <strain evidence="3 4">FP15055 ss-10</strain>
    </source>
</reference>
<evidence type="ECO:0000256" key="1">
    <source>
        <dbReference type="SAM" id="MobiDB-lite"/>
    </source>
</evidence>